<dbReference type="Pfam" id="PF00933">
    <property type="entry name" value="Glyco_hydro_3"/>
    <property type="match status" value="1"/>
</dbReference>
<evidence type="ECO:0000256" key="1">
    <source>
        <dbReference type="ARBA" id="ARBA00005336"/>
    </source>
</evidence>
<dbReference type="InterPro" id="IPR017853">
    <property type="entry name" value="GH"/>
</dbReference>
<evidence type="ECO:0000259" key="4">
    <source>
        <dbReference type="Pfam" id="PF00933"/>
    </source>
</evidence>
<keyword evidence="6" id="KW-1185">Reference proteome</keyword>
<dbReference type="GO" id="GO:0031222">
    <property type="term" value="P:arabinan catabolic process"/>
    <property type="evidence" value="ECO:0007669"/>
    <property type="project" value="TreeGrafter"/>
</dbReference>
<protein>
    <submittedName>
        <fullName evidence="5">Putative beta-D-xylosidase 7</fullName>
    </submittedName>
</protein>
<evidence type="ECO:0000313" key="5">
    <source>
        <dbReference type="EMBL" id="PQQ02750.1"/>
    </source>
</evidence>
<accession>A0A314YAF2</accession>
<dbReference type="OrthoDB" id="47059at2759"/>
<dbReference type="GO" id="GO:0046556">
    <property type="term" value="F:alpha-L-arabinofuranosidase activity"/>
    <property type="evidence" value="ECO:0007669"/>
    <property type="project" value="TreeGrafter"/>
</dbReference>
<dbReference type="GO" id="GO:0009505">
    <property type="term" value="C:plant-type cell wall"/>
    <property type="evidence" value="ECO:0007669"/>
    <property type="project" value="TreeGrafter"/>
</dbReference>
<dbReference type="InterPro" id="IPR044993">
    <property type="entry name" value="BXL"/>
</dbReference>
<dbReference type="STRING" id="2094558.A0A314YAF2"/>
<evidence type="ECO:0000313" key="6">
    <source>
        <dbReference type="Proteomes" id="UP000250321"/>
    </source>
</evidence>
<dbReference type="Gene3D" id="3.20.20.300">
    <property type="entry name" value="Glycoside hydrolase, family 3, N-terminal domain"/>
    <property type="match status" value="1"/>
</dbReference>
<reference evidence="5 6" key="1">
    <citation type="submission" date="2018-02" db="EMBL/GenBank/DDBJ databases">
        <title>Draft genome of wild Prunus yedoensis var. nudiflora.</title>
        <authorList>
            <person name="Baek S."/>
            <person name="Kim J.-H."/>
            <person name="Choi K."/>
            <person name="Kim G.-B."/>
            <person name="Cho A."/>
            <person name="Jang H."/>
            <person name="Shin C.-H."/>
            <person name="Yu H.-J."/>
            <person name="Mun J.-H."/>
        </authorList>
    </citation>
    <scope>NUCLEOTIDE SEQUENCE [LARGE SCALE GENOMIC DNA]</scope>
    <source>
        <strain evidence="6">cv. Jeju island</strain>
        <tissue evidence="5">Leaf</tissue>
    </source>
</reference>
<dbReference type="GO" id="GO:0009044">
    <property type="term" value="F:xylan 1,4-beta-xylosidase activity"/>
    <property type="evidence" value="ECO:0007669"/>
    <property type="project" value="InterPro"/>
</dbReference>
<feature type="domain" description="Glycoside hydrolase family 3 N-terminal" evidence="4">
    <location>
        <begin position="51"/>
        <end position="117"/>
    </location>
</feature>
<evidence type="ECO:0000256" key="2">
    <source>
        <dbReference type="ARBA" id="ARBA00022801"/>
    </source>
</evidence>
<sequence>MSAKESIFMAPFLTPPASLKSSSPPPPPSKNTSGTALAKALYNAGQATGMTFWAPNINIFRDPRWGRGQETPGEDPLVVGKYAVSYARGVQGDSFGGKLKVGGGLQASTCCKHFTAYDLGEIALNATIFVILTGNTTSPHKFCKYHL</sequence>
<keyword evidence="2" id="KW-0378">Hydrolase</keyword>
<proteinExistence type="inferred from homology"/>
<name>A0A314YAF2_PRUYE</name>
<dbReference type="GO" id="GO:0045493">
    <property type="term" value="P:xylan catabolic process"/>
    <property type="evidence" value="ECO:0007669"/>
    <property type="project" value="InterPro"/>
</dbReference>
<dbReference type="EMBL" id="PJQY01001425">
    <property type="protein sequence ID" value="PQQ02750.1"/>
    <property type="molecule type" value="Genomic_DNA"/>
</dbReference>
<dbReference type="InterPro" id="IPR036962">
    <property type="entry name" value="Glyco_hydro_3_N_sf"/>
</dbReference>
<gene>
    <name evidence="5" type="ORF">Pyn_37568</name>
</gene>
<organism evidence="5 6">
    <name type="scientific">Prunus yedoensis var. nudiflora</name>
    <dbReference type="NCBI Taxonomy" id="2094558"/>
    <lineage>
        <taxon>Eukaryota</taxon>
        <taxon>Viridiplantae</taxon>
        <taxon>Streptophyta</taxon>
        <taxon>Embryophyta</taxon>
        <taxon>Tracheophyta</taxon>
        <taxon>Spermatophyta</taxon>
        <taxon>Magnoliopsida</taxon>
        <taxon>eudicotyledons</taxon>
        <taxon>Gunneridae</taxon>
        <taxon>Pentapetalae</taxon>
        <taxon>rosids</taxon>
        <taxon>fabids</taxon>
        <taxon>Rosales</taxon>
        <taxon>Rosaceae</taxon>
        <taxon>Amygdaloideae</taxon>
        <taxon>Amygdaleae</taxon>
        <taxon>Prunus</taxon>
    </lineage>
</organism>
<dbReference type="PANTHER" id="PTHR42721:SF3">
    <property type="entry name" value="BETA-D-XYLOSIDASE 5-RELATED"/>
    <property type="match status" value="1"/>
</dbReference>
<comment type="similarity">
    <text evidence="1">Belongs to the glycosyl hydrolase 3 family.</text>
</comment>
<dbReference type="PANTHER" id="PTHR42721">
    <property type="entry name" value="SUGAR HYDROLASE-RELATED"/>
    <property type="match status" value="1"/>
</dbReference>
<dbReference type="InterPro" id="IPR001764">
    <property type="entry name" value="Glyco_hydro_3_N"/>
</dbReference>
<feature type="region of interest" description="Disordered" evidence="3">
    <location>
        <begin position="14"/>
        <end position="33"/>
    </location>
</feature>
<dbReference type="SUPFAM" id="SSF51445">
    <property type="entry name" value="(Trans)glycosidases"/>
    <property type="match status" value="1"/>
</dbReference>
<evidence type="ECO:0000256" key="3">
    <source>
        <dbReference type="SAM" id="MobiDB-lite"/>
    </source>
</evidence>
<dbReference type="Proteomes" id="UP000250321">
    <property type="component" value="Unassembled WGS sequence"/>
</dbReference>
<dbReference type="AlphaFoldDB" id="A0A314YAF2"/>
<comment type="caution">
    <text evidence="5">The sequence shown here is derived from an EMBL/GenBank/DDBJ whole genome shotgun (WGS) entry which is preliminary data.</text>
</comment>